<dbReference type="InterPro" id="IPR001041">
    <property type="entry name" value="2Fe-2S_ferredoxin-type"/>
</dbReference>
<evidence type="ECO:0000256" key="10">
    <source>
        <dbReference type="ARBA" id="ARBA00023027"/>
    </source>
</evidence>
<keyword evidence="8" id="KW-0408">Iron</keyword>
<dbReference type="InterPro" id="IPR019574">
    <property type="entry name" value="NADH_UbQ_OxRdtase_Gsu_4Fe4S-bd"/>
</dbReference>
<feature type="domain" description="2Fe-2S ferredoxin-type" evidence="13">
    <location>
        <begin position="3"/>
        <end position="81"/>
    </location>
</feature>
<dbReference type="RefSeq" id="WP_194450203.1">
    <property type="nucleotide sequence ID" value="NZ_CP063849.1"/>
</dbReference>
<dbReference type="Pfam" id="PF13510">
    <property type="entry name" value="Fer2_4"/>
    <property type="match status" value="1"/>
</dbReference>
<dbReference type="InterPro" id="IPR054351">
    <property type="entry name" value="NADH_UbQ_OxRdtase_ferredoxin"/>
</dbReference>
<dbReference type="Pfam" id="PF22117">
    <property type="entry name" value="Fer4_Nqo3"/>
    <property type="match status" value="1"/>
</dbReference>
<dbReference type="FunFam" id="3.10.20.740:FF:000004">
    <property type="entry name" value="NADH-quinone oxidoreductase"/>
    <property type="match status" value="1"/>
</dbReference>
<dbReference type="PROSITE" id="PS51085">
    <property type="entry name" value="2FE2S_FER_2"/>
    <property type="match status" value="1"/>
</dbReference>
<dbReference type="InterPro" id="IPR017896">
    <property type="entry name" value="4Fe4S_Fe-S-bd"/>
</dbReference>
<comment type="subcellular location">
    <subcellularLocation>
        <location evidence="2">Membrane</location>
    </subcellularLocation>
</comment>
<dbReference type="InterPro" id="IPR050157">
    <property type="entry name" value="PSI_iron-sulfur_center"/>
</dbReference>
<dbReference type="Gene3D" id="3.10.20.740">
    <property type="match status" value="1"/>
</dbReference>
<dbReference type="GO" id="GO:0051539">
    <property type="term" value="F:4 iron, 4 sulfur cluster binding"/>
    <property type="evidence" value="ECO:0007669"/>
    <property type="project" value="UniProtKB-KW"/>
</dbReference>
<dbReference type="KEGG" id="pfer:IRI77_00840"/>
<dbReference type="EMBL" id="CP063849">
    <property type="protein sequence ID" value="QOY88541.1"/>
    <property type="molecule type" value="Genomic_DNA"/>
</dbReference>
<evidence type="ECO:0000256" key="3">
    <source>
        <dbReference type="ARBA" id="ARBA00005404"/>
    </source>
</evidence>
<dbReference type="PIRSF" id="PIRSF000309">
    <property type="entry name" value="NAD_red_hyd_HoxU"/>
    <property type="match status" value="1"/>
</dbReference>
<keyword evidence="16" id="KW-0371">Homeobox</keyword>
<evidence type="ECO:0000313" key="16">
    <source>
        <dbReference type="EMBL" id="QOY88541.1"/>
    </source>
</evidence>
<keyword evidence="5" id="KW-0001">2Fe-2S</keyword>
<keyword evidence="17" id="KW-1185">Reference proteome</keyword>
<dbReference type="CDD" id="cd00207">
    <property type="entry name" value="fer2"/>
    <property type="match status" value="1"/>
</dbReference>
<evidence type="ECO:0000256" key="5">
    <source>
        <dbReference type="ARBA" id="ARBA00022714"/>
    </source>
</evidence>
<evidence type="ECO:0000256" key="11">
    <source>
        <dbReference type="ARBA" id="ARBA00023136"/>
    </source>
</evidence>
<dbReference type="GO" id="GO:0046872">
    <property type="term" value="F:metal ion binding"/>
    <property type="evidence" value="ECO:0007669"/>
    <property type="project" value="UniProtKB-KW"/>
</dbReference>
<evidence type="ECO:0000313" key="17">
    <source>
        <dbReference type="Proteomes" id="UP000593892"/>
    </source>
</evidence>
<keyword evidence="10" id="KW-0520">NAD</keyword>
<dbReference type="Gene3D" id="3.30.70.20">
    <property type="match status" value="1"/>
</dbReference>
<dbReference type="AlphaFoldDB" id="A0A7S7NRU6"/>
<keyword evidence="4" id="KW-0004">4Fe-4S</keyword>
<keyword evidence="6" id="KW-0479">Metal-binding</keyword>
<protein>
    <submittedName>
        <fullName evidence="16">Bidirectional hydrogenase complex protein HoxU</fullName>
    </submittedName>
</protein>
<dbReference type="InterPro" id="IPR036010">
    <property type="entry name" value="2Fe-2S_ferredoxin-like_sf"/>
</dbReference>
<proteinExistence type="inferred from homology"/>
<evidence type="ECO:0000256" key="8">
    <source>
        <dbReference type="ARBA" id="ARBA00023004"/>
    </source>
</evidence>
<reference evidence="16 17" key="1">
    <citation type="submission" date="2020-10" db="EMBL/GenBank/DDBJ databases">
        <title>Complete genome sequence of Paludibaculum fermentans P105T, a facultatively anaerobic acidobacterium capable of dissimilatory Fe(III) reduction.</title>
        <authorList>
            <person name="Dedysh S.N."/>
            <person name="Beletsky A.V."/>
            <person name="Kulichevskaya I.S."/>
            <person name="Mardanov A.V."/>
            <person name="Ravin N.V."/>
        </authorList>
    </citation>
    <scope>NUCLEOTIDE SEQUENCE [LARGE SCALE GENOMIC DNA]</scope>
    <source>
        <strain evidence="16 17">P105</strain>
    </source>
</reference>
<dbReference type="GO" id="GO:0003677">
    <property type="term" value="F:DNA binding"/>
    <property type="evidence" value="ECO:0007669"/>
    <property type="project" value="UniProtKB-KW"/>
</dbReference>
<keyword evidence="9" id="KW-0411">Iron-sulfur</keyword>
<feature type="domain" description="4Fe-4S ferredoxin-type" evidence="14">
    <location>
        <begin position="184"/>
        <end position="213"/>
    </location>
</feature>
<dbReference type="SUPFAM" id="SSF54292">
    <property type="entry name" value="2Fe-2S ferredoxin-like"/>
    <property type="match status" value="1"/>
</dbReference>
<evidence type="ECO:0000256" key="6">
    <source>
        <dbReference type="ARBA" id="ARBA00022723"/>
    </source>
</evidence>
<dbReference type="Pfam" id="PF10588">
    <property type="entry name" value="NADH-G_4Fe-4S_3"/>
    <property type="match status" value="1"/>
</dbReference>
<gene>
    <name evidence="16" type="primary">hoxU</name>
    <name evidence="16" type="ORF">IRI77_00840</name>
</gene>
<accession>A0A7S7NRU6</accession>
<comment type="cofactor">
    <cofactor evidence="12">
        <name>[2Fe-2S] cluster</name>
        <dbReference type="ChEBI" id="CHEBI:190135"/>
    </cofactor>
</comment>
<evidence type="ECO:0000256" key="4">
    <source>
        <dbReference type="ARBA" id="ARBA00022485"/>
    </source>
</evidence>
<dbReference type="Proteomes" id="UP000593892">
    <property type="component" value="Chromosome"/>
</dbReference>
<comment type="cofactor">
    <cofactor evidence="1">
        <name>[4Fe-4S] cluster</name>
        <dbReference type="ChEBI" id="CHEBI:49883"/>
    </cofactor>
</comment>
<dbReference type="InterPro" id="IPR017900">
    <property type="entry name" value="4Fe4S_Fe_S_CS"/>
</dbReference>
<evidence type="ECO:0000259" key="14">
    <source>
        <dbReference type="PROSITE" id="PS51379"/>
    </source>
</evidence>
<keyword evidence="11" id="KW-0472">Membrane</keyword>
<evidence type="ECO:0000256" key="7">
    <source>
        <dbReference type="ARBA" id="ARBA00022967"/>
    </source>
</evidence>
<dbReference type="PROSITE" id="PS51839">
    <property type="entry name" value="4FE4S_HC3"/>
    <property type="match status" value="1"/>
</dbReference>
<dbReference type="PANTHER" id="PTHR24960">
    <property type="entry name" value="PHOTOSYSTEM I IRON-SULFUR CENTER-RELATED"/>
    <property type="match status" value="1"/>
</dbReference>
<dbReference type="GO" id="GO:0051537">
    <property type="term" value="F:2 iron, 2 sulfur cluster binding"/>
    <property type="evidence" value="ECO:0007669"/>
    <property type="project" value="UniProtKB-KW"/>
</dbReference>
<feature type="domain" description="4Fe-4S ferredoxin-type" evidence="14">
    <location>
        <begin position="140"/>
        <end position="171"/>
    </location>
</feature>
<dbReference type="PROSITE" id="PS51379">
    <property type="entry name" value="4FE4S_FER_2"/>
    <property type="match status" value="2"/>
</dbReference>
<feature type="domain" description="4Fe-4S His(Cys)3-ligated-type" evidence="15">
    <location>
        <begin position="81"/>
        <end position="120"/>
    </location>
</feature>
<evidence type="ECO:0000259" key="15">
    <source>
        <dbReference type="PROSITE" id="PS51839"/>
    </source>
</evidence>
<sequence length="244" mass="26449">MPQKISLRIDGELIHTAAGQSILDAAKAHNKFIPSLCHMKGLSSVGACRLCIVEVAGVGRLLPACTTPVQDGMSVTTQSDKLRRYRRIAVELLFAERNHVCAVCVSNGFCELQALATRLGVTNVRYPYTYPKVPIDLTHPRYTSDQNRCILCSRCVRVCAEVEGAHVWDISGRGVGSRLVCELNRKWGDSTNCTSCGKCVQSCPTGAIAEKGFAVEEMSKRTDPISRLATLRAAGADNKPGVIL</sequence>
<dbReference type="GO" id="GO:0016491">
    <property type="term" value="F:oxidoreductase activity"/>
    <property type="evidence" value="ECO:0007669"/>
    <property type="project" value="InterPro"/>
</dbReference>
<evidence type="ECO:0000256" key="2">
    <source>
        <dbReference type="ARBA" id="ARBA00004370"/>
    </source>
</evidence>
<evidence type="ECO:0000256" key="12">
    <source>
        <dbReference type="ARBA" id="ARBA00034078"/>
    </source>
</evidence>
<keyword evidence="7" id="KW-1278">Translocase</keyword>
<dbReference type="PROSITE" id="PS00198">
    <property type="entry name" value="4FE4S_FER_1"/>
    <property type="match status" value="1"/>
</dbReference>
<name>A0A7S7NRU6_PALFE</name>
<dbReference type="SMART" id="SM00929">
    <property type="entry name" value="NADH-G_4Fe-4S_3"/>
    <property type="match status" value="1"/>
</dbReference>
<dbReference type="GO" id="GO:0016020">
    <property type="term" value="C:membrane"/>
    <property type="evidence" value="ECO:0007669"/>
    <property type="project" value="UniProtKB-SubCell"/>
</dbReference>
<evidence type="ECO:0000256" key="9">
    <source>
        <dbReference type="ARBA" id="ARBA00023014"/>
    </source>
</evidence>
<dbReference type="PANTHER" id="PTHR24960:SF84">
    <property type="entry name" value="HYDROGENASE SUBUNIT"/>
    <property type="match status" value="1"/>
</dbReference>
<evidence type="ECO:0000256" key="1">
    <source>
        <dbReference type="ARBA" id="ARBA00001966"/>
    </source>
</evidence>
<dbReference type="NCBIfam" id="NF005745">
    <property type="entry name" value="PRK07569.1"/>
    <property type="match status" value="1"/>
</dbReference>
<comment type="similarity">
    <text evidence="3">Belongs to the complex I 75 kDa subunit family.</text>
</comment>
<organism evidence="16 17">
    <name type="scientific">Paludibaculum fermentans</name>
    <dbReference type="NCBI Taxonomy" id="1473598"/>
    <lineage>
        <taxon>Bacteria</taxon>
        <taxon>Pseudomonadati</taxon>
        <taxon>Acidobacteriota</taxon>
        <taxon>Terriglobia</taxon>
        <taxon>Bryobacterales</taxon>
        <taxon>Bryobacteraceae</taxon>
        <taxon>Paludibaculum</taxon>
    </lineage>
</organism>
<dbReference type="InterPro" id="IPR016214">
    <property type="entry name" value="NAD-red_Hydgase_HoxS_gsu"/>
</dbReference>
<dbReference type="SUPFAM" id="SSF54862">
    <property type="entry name" value="4Fe-4S ferredoxins"/>
    <property type="match status" value="1"/>
</dbReference>
<evidence type="ECO:0000259" key="13">
    <source>
        <dbReference type="PROSITE" id="PS51085"/>
    </source>
</evidence>
<dbReference type="FunFam" id="3.30.70.20:FF:000002">
    <property type="entry name" value="NADH-ubiquinone oxidoreductase 75 kDa subunit"/>
    <property type="match status" value="1"/>
</dbReference>